<dbReference type="Pfam" id="PF01490">
    <property type="entry name" value="Aa_trans"/>
    <property type="match status" value="1"/>
</dbReference>
<evidence type="ECO:0000256" key="3">
    <source>
        <dbReference type="ARBA" id="ARBA00022448"/>
    </source>
</evidence>
<evidence type="ECO:0000313" key="12">
    <source>
        <dbReference type="EMBL" id="GAO51799.1"/>
    </source>
</evidence>
<protein>
    <recommendedName>
        <fullName evidence="11">Amino acid transporter transmembrane domain-containing protein</fullName>
    </recommendedName>
</protein>
<comment type="subcellular location">
    <subcellularLocation>
        <location evidence="1">Vacuole membrane</location>
        <topology evidence="1">Multi-pass membrane protein</topology>
    </subcellularLocation>
</comment>
<sequence length="578" mass="62275">MPATAGVADGSPRDNRQTLNSPIHQQPKRRVLLLPWQLQRDSGSYTPPSPRLLPSTRPSMPSTAASYQSIPTARPTTPRLDGEAQFLSDAFASVPPSRTPSRASSFTSATRLRTSASRRKVGHKEGTASIWSSFINLANTILGAGILAMPHALSSTGLALGCCAIVFAGCTSSLGLYLLSRCATRLEPGHASFFALAKRTYPSAAPIFDTAIAIKCFGVAVSYMIIIGDLMPQVIASIIFTPSPFLLERGFWISASLLVIIPVSFLRRLDSLKYTSIIALFAVAYLVLTVVYHYIRGDTLEQRGPIKYWEWSGPRALLSALPVFVFANTCHQNIFSIINELALPTQRRVNTTIALSIGTSTSLYLLVGITGYLSYGDNVAGNIISMYSGGLGLTLGRLAIVMLFLFSYALQAHPCRASLDKVITSLRSPPSSVMESPRSVRSMTVTTQMSDARFSGLTAGIVICSYVVAMLVTSLERVLAYVGATGSTTISFILPGLFYWAISRKSGHALVKQDDPQSSSDSDLDSGEDEDEDDVVKKRKTKKGVWMRRIALSLASYGVVVMGVCLCTLWAGVGSGSH</sequence>
<evidence type="ECO:0000256" key="5">
    <source>
        <dbReference type="ARBA" id="ARBA00022692"/>
    </source>
</evidence>
<evidence type="ECO:0000313" key="13">
    <source>
        <dbReference type="Proteomes" id="UP000033140"/>
    </source>
</evidence>
<feature type="transmembrane region" description="Helical" evidence="10">
    <location>
        <begin position="452"/>
        <end position="472"/>
    </location>
</feature>
<dbReference type="PANTHER" id="PTHR22950:SF678">
    <property type="entry name" value="VACUOLAR AMINO ACID TRANSPORTER 5-RELATED"/>
    <property type="match status" value="1"/>
</dbReference>
<evidence type="ECO:0000256" key="10">
    <source>
        <dbReference type="SAM" id="Phobius"/>
    </source>
</evidence>
<dbReference type="GO" id="GO:0000329">
    <property type="term" value="C:fungal-type vacuole membrane"/>
    <property type="evidence" value="ECO:0007669"/>
    <property type="project" value="TreeGrafter"/>
</dbReference>
<dbReference type="Proteomes" id="UP000033140">
    <property type="component" value="Unassembled WGS sequence"/>
</dbReference>
<evidence type="ECO:0000256" key="6">
    <source>
        <dbReference type="ARBA" id="ARBA00022970"/>
    </source>
</evidence>
<feature type="compositionally biased region" description="Polar residues" evidence="9">
    <location>
        <begin position="64"/>
        <end position="75"/>
    </location>
</feature>
<keyword evidence="5 10" id="KW-0812">Transmembrane</keyword>
<keyword evidence="13" id="KW-1185">Reference proteome</keyword>
<feature type="region of interest" description="Disordered" evidence="9">
    <location>
        <begin position="511"/>
        <end position="538"/>
    </location>
</feature>
<keyword evidence="4" id="KW-0926">Vacuole</keyword>
<feature type="transmembrane region" description="Helical" evidence="10">
    <location>
        <begin position="158"/>
        <end position="179"/>
    </location>
</feature>
<reference evidence="12 13" key="3">
    <citation type="journal article" date="2015" name="Genome Announc.">
        <title>Draft Genome Sequence of the Archiascomycetous Yeast Saitoella complicata.</title>
        <authorList>
            <person name="Yamauchi K."/>
            <person name="Kondo S."/>
            <person name="Hamamoto M."/>
            <person name="Takahashi Y."/>
            <person name="Ogura Y."/>
            <person name="Hayashi T."/>
            <person name="Nishida H."/>
        </authorList>
    </citation>
    <scope>NUCLEOTIDE SEQUENCE [LARGE SCALE GENOMIC DNA]</scope>
    <source>
        <strain evidence="12 13">NRRL Y-17804</strain>
    </source>
</reference>
<dbReference type="PANTHER" id="PTHR22950">
    <property type="entry name" value="AMINO ACID TRANSPORTER"/>
    <property type="match status" value="1"/>
</dbReference>
<feature type="domain" description="Amino acid transporter transmembrane" evidence="11">
    <location>
        <begin position="127"/>
        <end position="507"/>
    </location>
</feature>
<evidence type="ECO:0000256" key="8">
    <source>
        <dbReference type="ARBA" id="ARBA00023136"/>
    </source>
</evidence>
<feature type="transmembrane region" description="Helical" evidence="10">
    <location>
        <begin position="352"/>
        <end position="375"/>
    </location>
</feature>
<gene>
    <name evidence="12" type="ORF">G7K_5890-t1</name>
</gene>
<dbReference type="GO" id="GO:0005302">
    <property type="term" value="F:L-tyrosine transmembrane transporter activity"/>
    <property type="evidence" value="ECO:0007669"/>
    <property type="project" value="TreeGrafter"/>
</dbReference>
<evidence type="ECO:0000256" key="9">
    <source>
        <dbReference type="SAM" id="MobiDB-lite"/>
    </source>
</evidence>
<accession>A0A0E9NPN0</accession>
<keyword evidence="3" id="KW-0813">Transport</keyword>
<dbReference type="EMBL" id="BACD03000053">
    <property type="protein sequence ID" value="GAO51799.1"/>
    <property type="molecule type" value="Genomic_DNA"/>
</dbReference>
<keyword evidence="6" id="KW-0029">Amino-acid transport</keyword>
<feature type="transmembrane region" description="Helical" evidence="10">
    <location>
        <begin position="277"/>
        <end position="295"/>
    </location>
</feature>
<reference evidence="12 13" key="1">
    <citation type="journal article" date="2011" name="J. Gen. Appl. Microbiol.">
        <title>Draft genome sequencing of the enigmatic yeast Saitoella complicata.</title>
        <authorList>
            <person name="Nishida H."/>
            <person name="Hamamoto M."/>
            <person name="Sugiyama J."/>
        </authorList>
    </citation>
    <scope>NUCLEOTIDE SEQUENCE [LARGE SCALE GENOMIC DNA]</scope>
    <source>
        <strain evidence="12 13">NRRL Y-17804</strain>
    </source>
</reference>
<keyword evidence="7 10" id="KW-1133">Transmembrane helix</keyword>
<dbReference type="GO" id="GO:0015194">
    <property type="term" value="F:L-serine transmembrane transporter activity"/>
    <property type="evidence" value="ECO:0007669"/>
    <property type="project" value="TreeGrafter"/>
</dbReference>
<feature type="region of interest" description="Disordered" evidence="9">
    <location>
        <begin position="92"/>
        <end position="120"/>
    </location>
</feature>
<comment type="caution">
    <text evidence="12">The sequence shown here is derived from an EMBL/GenBank/DDBJ whole genome shotgun (WGS) entry which is preliminary data.</text>
</comment>
<feature type="transmembrane region" description="Helical" evidence="10">
    <location>
        <begin position="387"/>
        <end position="410"/>
    </location>
</feature>
<dbReference type="GO" id="GO:0005290">
    <property type="term" value="F:L-histidine transmembrane transporter activity"/>
    <property type="evidence" value="ECO:0007669"/>
    <property type="project" value="TreeGrafter"/>
</dbReference>
<feature type="region of interest" description="Disordered" evidence="9">
    <location>
        <begin position="1"/>
        <end position="76"/>
    </location>
</feature>
<comment type="similarity">
    <text evidence="2">Belongs to the amino acid/polyamine transporter 2 family.</text>
</comment>
<organism evidence="12 13">
    <name type="scientific">Saitoella complicata (strain BCRC 22490 / CBS 7301 / JCM 7358 / NBRC 10748 / NRRL Y-17804)</name>
    <dbReference type="NCBI Taxonomy" id="698492"/>
    <lineage>
        <taxon>Eukaryota</taxon>
        <taxon>Fungi</taxon>
        <taxon>Dikarya</taxon>
        <taxon>Ascomycota</taxon>
        <taxon>Taphrinomycotina</taxon>
        <taxon>Taphrinomycotina incertae sedis</taxon>
        <taxon>Saitoella</taxon>
    </lineage>
</organism>
<evidence type="ECO:0000256" key="1">
    <source>
        <dbReference type="ARBA" id="ARBA00004128"/>
    </source>
</evidence>
<dbReference type="GO" id="GO:0015189">
    <property type="term" value="F:L-lysine transmembrane transporter activity"/>
    <property type="evidence" value="ECO:0007669"/>
    <property type="project" value="TreeGrafter"/>
</dbReference>
<proteinExistence type="inferred from homology"/>
<feature type="transmembrane region" description="Helical" evidence="10">
    <location>
        <begin position="550"/>
        <end position="573"/>
    </location>
</feature>
<evidence type="ECO:0000256" key="7">
    <source>
        <dbReference type="ARBA" id="ARBA00022989"/>
    </source>
</evidence>
<feature type="transmembrane region" description="Helical" evidence="10">
    <location>
        <begin position="128"/>
        <end position="152"/>
    </location>
</feature>
<feature type="transmembrane region" description="Helical" evidence="10">
    <location>
        <begin position="246"/>
        <end position="265"/>
    </location>
</feature>
<dbReference type="OMA" id="DSIHHQR"/>
<feature type="transmembrane region" description="Helical" evidence="10">
    <location>
        <begin position="478"/>
        <end position="502"/>
    </location>
</feature>
<feature type="transmembrane region" description="Helical" evidence="10">
    <location>
        <begin position="315"/>
        <end position="331"/>
    </location>
</feature>
<name>A0A0E9NPN0_SAICN</name>
<feature type="compositionally biased region" description="Low complexity" evidence="9">
    <location>
        <begin position="92"/>
        <end position="115"/>
    </location>
</feature>
<reference evidence="12 13" key="2">
    <citation type="journal article" date="2014" name="J. Gen. Appl. Microbiol.">
        <title>The early diverging ascomycetous budding yeast Saitoella complicata has three histone deacetylases belonging to the Clr6, Hos2, and Rpd3 lineages.</title>
        <authorList>
            <person name="Nishida H."/>
            <person name="Matsumoto T."/>
            <person name="Kondo S."/>
            <person name="Hamamoto M."/>
            <person name="Yoshikawa H."/>
        </authorList>
    </citation>
    <scope>NUCLEOTIDE SEQUENCE [LARGE SCALE GENOMIC DNA]</scope>
    <source>
        <strain evidence="12 13">NRRL Y-17804</strain>
    </source>
</reference>
<evidence type="ECO:0000256" key="4">
    <source>
        <dbReference type="ARBA" id="ARBA00022554"/>
    </source>
</evidence>
<dbReference type="AlphaFoldDB" id="A0A0E9NPN0"/>
<dbReference type="InterPro" id="IPR013057">
    <property type="entry name" value="AA_transpt_TM"/>
</dbReference>
<dbReference type="GO" id="GO:0005313">
    <property type="term" value="F:L-glutamate transmembrane transporter activity"/>
    <property type="evidence" value="ECO:0007669"/>
    <property type="project" value="TreeGrafter"/>
</dbReference>
<evidence type="ECO:0000259" key="11">
    <source>
        <dbReference type="Pfam" id="PF01490"/>
    </source>
</evidence>
<feature type="compositionally biased region" description="Low complexity" evidence="9">
    <location>
        <begin position="52"/>
        <end position="63"/>
    </location>
</feature>
<feature type="compositionally biased region" description="Acidic residues" evidence="9">
    <location>
        <begin position="522"/>
        <end position="534"/>
    </location>
</feature>
<evidence type="ECO:0000256" key="2">
    <source>
        <dbReference type="ARBA" id="ARBA00008066"/>
    </source>
</evidence>
<keyword evidence="8 10" id="KW-0472">Membrane</keyword>
<dbReference type="GO" id="GO:0061459">
    <property type="term" value="F:L-arginine transmembrane transporter activity"/>
    <property type="evidence" value="ECO:0007669"/>
    <property type="project" value="TreeGrafter"/>
</dbReference>
<dbReference type="STRING" id="698492.A0A0E9NPN0"/>